<dbReference type="EMBL" id="JACTVJ010000017">
    <property type="protein sequence ID" value="MBC9717061.1"/>
    <property type="molecule type" value="Genomic_DNA"/>
</dbReference>
<feature type="transmembrane region" description="Helical" evidence="1">
    <location>
        <begin position="6"/>
        <end position="24"/>
    </location>
</feature>
<protein>
    <recommendedName>
        <fullName evidence="4">DUF3592 domain-containing protein</fullName>
    </recommendedName>
</protein>
<dbReference type="RefSeq" id="WP_187817492.1">
    <property type="nucleotide sequence ID" value="NZ_JACTVJ010000017.1"/>
</dbReference>
<keyword evidence="1" id="KW-0812">Transmembrane</keyword>
<keyword evidence="1" id="KW-0472">Membrane</keyword>
<evidence type="ECO:0000313" key="3">
    <source>
        <dbReference type="Proteomes" id="UP000642284"/>
    </source>
</evidence>
<keyword evidence="1" id="KW-1133">Transmembrane helix</keyword>
<evidence type="ECO:0000256" key="1">
    <source>
        <dbReference type="SAM" id="Phobius"/>
    </source>
</evidence>
<dbReference type="Proteomes" id="UP000642284">
    <property type="component" value="Unassembled WGS sequence"/>
</dbReference>
<keyword evidence="3" id="KW-1185">Reference proteome</keyword>
<reference evidence="2 3" key="1">
    <citation type="submission" date="2020-08" db="EMBL/GenBank/DDBJ databases">
        <title>Genemic of Streptomyces polyaspartic.</title>
        <authorList>
            <person name="Liu W."/>
        </authorList>
    </citation>
    <scope>NUCLEOTIDE SEQUENCE [LARGE SCALE GENOMIC DNA]</scope>
    <source>
        <strain evidence="2 3">TRM66268-LWL</strain>
    </source>
</reference>
<evidence type="ECO:0008006" key="4">
    <source>
        <dbReference type="Google" id="ProtNLM"/>
    </source>
</evidence>
<gene>
    <name evidence="2" type="ORF">H9Y04_31470</name>
</gene>
<organism evidence="2 3">
    <name type="scientific">Streptomyces polyasparticus</name>
    <dbReference type="NCBI Taxonomy" id="2767826"/>
    <lineage>
        <taxon>Bacteria</taxon>
        <taxon>Bacillati</taxon>
        <taxon>Actinomycetota</taxon>
        <taxon>Actinomycetes</taxon>
        <taxon>Kitasatosporales</taxon>
        <taxon>Streptomycetaceae</taxon>
        <taxon>Streptomyces</taxon>
    </lineage>
</organism>
<proteinExistence type="predicted"/>
<evidence type="ECO:0000313" key="2">
    <source>
        <dbReference type="EMBL" id="MBC9717061.1"/>
    </source>
</evidence>
<name>A0ABR7SNJ7_9ACTN</name>
<comment type="caution">
    <text evidence="2">The sequence shown here is derived from an EMBL/GenBank/DDBJ whole genome shotgun (WGS) entry which is preliminary data.</text>
</comment>
<accession>A0ABR7SNJ7</accession>
<feature type="transmembrane region" description="Helical" evidence="1">
    <location>
        <begin position="115"/>
        <end position="141"/>
    </location>
</feature>
<sequence>MDFFFYAVPTVMAAFAILFAVSSLRRARELSAAWRSGLTAEARCLRAYTTTSGSRGGSTSTTQHHVYEFLTRDGRAIRFEEDNGPGMRVAGDIVTVHYTAERPERATAHRPQRGLNAAAGGGVLVFCGAMVAFCVFVMVTYSSMSAGPDLMMP</sequence>